<accession>A0A7W7P9X3</accession>
<organism evidence="2 3">
    <name type="scientific">Micrococcus flavus</name>
    <dbReference type="NCBI Taxonomy" id="384602"/>
    <lineage>
        <taxon>Bacteria</taxon>
        <taxon>Bacillati</taxon>
        <taxon>Actinomycetota</taxon>
        <taxon>Actinomycetes</taxon>
        <taxon>Micrococcales</taxon>
        <taxon>Micrococcaceae</taxon>
        <taxon>Micrococcus</taxon>
    </lineage>
</organism>
<evidence type="ECO:0000256" key="1">
    <source>
        <dbReference type="SAM" id="MobiDB-lite"/>
    </source>
</evidence>
<dbReference type="AlphaFoldDB" id="A0A7W7P9X3"/>
<feature type="compositionally biased region" description="Basic and acidic residues" evidence="1">
    <location>
        <begin position="32"/>
        <end position="44"/>
    </location>
</feature>
<dbReference type="RefSeq" id="WP_167736945.1">
    <property type="nucleotide sequence ID" value="NZ_BMLA01000010.1"/>
</dbReference>
<sequence>MTEQPNTEMKNSDAPGDQDQAAQQQPAEVDGLAEKAEQAEKETVADDDGGYGH</sequence>
<name>A0A7W7P9X3_9MICC</name>
<feature type="compositionally biased region" description="Low complexity" evidence="1">
    <location>
        <begin position="13"/>
        <end position="27"/>
    </location>
</feature>
<evidence type="ECO:0000313" key="3">
    <source>
        <dbReference type="Proteomes" id="UP000560081"/>
    </source>
</evidence>
<protein>
    <submittedName>
        <fullName evidence="2">Uncharacterized protein</fullName>
    </submittedName>
</protein>
<comment type="caution">
    <text evidence="2">The sequence shown here is derived from an EMBL/GenBank/DDBJ whole genome shotgun (WGS) entry which is preliminary data.</text>
</comment>
<gene>
    <name evidence="2" type="ORF">BJ976_000128</name>
</gene>
<dbReference type="Proteomes" id="UP000560081">
    <property type="component" value="Unassembled WGS sequence"/>
</dbReference>
<dbReference type="EMBL" id="JACHMC010000001">
    <property type="protein sequence ID" value="MBB4881777.1"/>
    <property type="molecule type" value="Genomic_DNA"/>
</dbReference>
<proteinExistence type="predicted"/>
<keyword evidence="3" id="KW-1185">Reference proteome</keyword>
<evidence type="ECO:0000313" key="2">
    <source>
        <dbReference type="EMBL" id="MBB4881777.1"/>
    </source>
</evidence>
<feature type="region of interest" description="Disordered" evidence="1">
    <location>
        <begin position="1"/>
        <end position="53"/>
    </location>
</feature>
<reference evidence="2 3" key="1">
    <citation type="submission" date="2020-08" db="EMBL/GenBank/DDBJ databases">
        <title>Sequencing the genomes of 1000 actinobacteria strains.</title>
        <authorList>
            <person name="Klenk H.-P."/>
        </authorList>
    </citation>
    <scope>NUCLEOTIDE SEQUENCE [LARGE SCALE GENOMIC DNA]</scope>
    <source>
        <strain evidence="2 3">DSM 19079</strain>
    </source>
</reference>